<dbReference type="SUPFAM" id="SSF52440">
    <property type="entry name" value="PreATP-grasp domain"/>
    <property type="match status" value="1"/>
</dbReference>
<comment type="catalytic activity">
    <reaction evidence="15 16">
        <text>2 D-alanine + ATP = D-alanyl-D-alanine + ADP + phosphate + H(+)</text>
        <dbReference type="Rhea" id="RHEA:11224"/>
        <dbReference type="ChEBI" id="CHEBI:15378"/>
        <dbReference type="ChEBI" id="CHEBI:30616"/>
        <dbReference type="ChEBI" id="CHEBI:43474"/>
        <dbReference type="ChEBI" id="CHEBI:57416"/>
        <dbReference type="ChEBI" id="CHEBI:57822"/>
        <dbReference type="ChEBI" id="CHEBI:456216"/>
        <dbReference type="EC" id="6.3.2.4"/>
    </reaction>
</comment>
<evidence type="ECO:0000256" key="6">
    <source>
        <dbReference type="ARBA" id="ARBA00012216"/>
    </source>
</evidence>
<evidence type="ECO:0000256" key="1">
    <source>
        <dbReference type="ARBA" id="ARBA00001936"/>
    </source>
</evidence>
<dbReference type="PANTHER" id="PTHR23132">
    <property type="entry name" value="D-ALANINE--D-ALANINE LIGASE"/>
    <property type="match status" value="1"/>
</dbReference>
<comment type="cofactor">
    <cofactor evidence="2">
        <name>Mg(2+)</name>
        <dbReference type="ChEBI" id="CHEBI:18420"/>
    </cofactor>
</comment>
<dbReference type="RefSeq" id="WP_377710782.1">
    <property type="nucleotide sequence ID" value="NZ_JBHSMP010000011.1"/>
</dbReference>
<keyword evidence="12 16" id="KW-0573">Peptidoglycan synthesis</keyword>
<keyword evidence="14 16" id="KW-0961">Cell wall biogenesis/degradation</keyword>
<evidence type="ECO:0000256" key="7">
    <source>
        <dbReference type="ARBA" id="ARBA00022490"/>
    </source>
</evidence>
<dbReference type="Pfam" id="PF07478">
    <property type="entry name" value="Dala_Dala_lig_C"/>
    <property type="match status" value="1"/>
</dbReference>
<dbReference type="EC" id="6.3.2.4" evidence="6 16"/>
<reference evidence="20" key="1">
    <citation type="journal article" date="2019" name="Int. J. Syst. Evol. Microbiol.">
        <title>The Global Catalogue of Microorganisms (GCM) 10K type strain sequencing project: providing services to taxonomists for standard genome sequencing and annotation.</title>
        <authorList>
            <consortium name="The Broad Institute Genomics Platform"/>
            <consortium name="The Broad Institute Genome Sequencing Center for Infectious Disease"/>
            <person name="Wu L."/>
            <person name="Ma J."/>
        </authorList>
    </citation>
    <scope>NUCLEOTIDE SEQUENCE [LARGE SCALE GENOMIC DNA]</scope>
    <source>
        <strain evidence="20">CCUG 56042</strain>
    </source>
</reference>
<comment type="similarity">
    <text evidence="5 16">Belongs to the D-alanine--D-alanine ligase family.</text>
</comment>
<evidence type="ECO:0000256" key="8">
    <source>
        <dbReference type="ARBA" id="ARBA00022598"/>
    </source>
</evidence>
<dbReference type="Gene3D" id="3.30.1490.20">
    <property type="entry name" value="ATP-grasp fold, A domain"/>
    <property type="match status" value="1"/>
</dbReference>
<keyword evidence="11 16" id="KW-0133">Cell shape</keyword>
<comment type="pathway">
    <text evidence="16">Cell wall biogenesis; peptidoglycan biosynthesis.</text>
</comment>
<organism evidence="19 20">
    <name type="scientific">Paraburkholderia denitrificans</name>
    <dbReference type="NCBI Taxonomy" id="694025"/>
    <lineage>
        <taxon>Bacteria</taxon>
        <taxon>Pseudomonadati</taxon>
        <taxon>Pseudomonadota</taxon>
        <taxon>Betaproteobacteria</taxon>
        <taxon>Burkholderiales</taxon>
        <taxon>Burkholderiaceae</taxon>
        <taxon>Paraburkholderia</taxon>
    </lineage>
</organism>
<evidence type="ECO:0000256" key="2">
    <source>
        <dbReference type="ARBA" id="ARBA00001946"/>
    </source>
</evidence>
<dbReference type="PIRSF" id="PIRSF039102">
    <property type="entry name" value="Ddl/VanB"/>
    <property type="match status" value="1"/>
</dbReference>
<dbReference type="PROSITE" id="PS00843">
    <property type="entry name" value="DALA_DALA_LIGASE_1"/>
    <property type="match status" value="1"/>
</dbReference>
<dbReference type="InterPro" id="IPR005905">
    <property type="entry name" value="D_ala_D_ala"/>
</dbReference>
<keyword evidence="13" id="KW-0464">Manganese</keyword>
<accession>A0ABW0J6Y1</accession>
<dbReference type="Proteomes" id="UP001596103">
    <property type="component" value="Unassembled WGS sequence"/>
</dbReference>
<dbReference type="PROSITE" id="PS00844">
    <property type="entry name" value="DALA_DALA_LIGASE_2"/>
    <property type="match status" value="1"/>
</dbReference>
<evidence type="ECO:0000256" key="15">
    <source>
        <dbReference type="ARBA" id="ARBA00047614"/>
    </source>
</evidence>
<keyword evidence="20" id="KW-1185">Reference proteome</keyword>
<evidence type="ECO:0000256" key="9">
    <source>
        <dbReference type="ARBA" id="ARBA00022741"/>
    </source>
</evidence>
<dbReference type="PROSITE" id="PS50975">
    <property type="entry name" value="ATP_GRASP"/>
    <property type="match status" value="1"/>
</dbReference>
<evidence type="ECO:0000256" key="13">
    <source>
        <dbReference type="ARBA" id="ARBA00023211"/>
    </source>
</evidence>
<sequence>MNHDDDHIGLQKTFSTSTMPLKIAMLCGGTSEEREVSLASAAMVVPALRGLGHSVRVLDLGRGLLVEDSSEERRALSAPPAHHECQEHAISALMACRPSVLELTRSFDLVFIALHGGTGEDGTVQATLDLIGIPYTGSGHVASGVCMDKDLTKHLLRAADITTPDWCLLTTDSAIYPGDCRYPVVVKPNRQGSTVGLSIVRHPNKLEAAIQHAFRFDSEVLIEQFIAGREFTVGVLDNEPLVVGEILIQADSAFGYEEKYTPGAIKEQFPARIGSELTEQMKDVAQAAHRLLKLRGYSRADFRVDSAGKVWLLEVNSLPGLTGTSLFPQSARAHGIEFPQLCGMICQLAMRHGHHDREA</sequence>
<dbReference type="NCBIfam" id="TIGR01205">
    <property type="entry name" value="D_ala_D_alaTIGR"/>
    <property type="match status" value="1"/>
</dbReference>
<evidence type="ECO:0000313" key="20">
    <source>
        <dbReference type="Proteomes" id="UP001596103"/>
    </source>
</evidence>
<evidence type="ECO:0000256" key="12">
    <source>
        <dbReference type="ARBA" id="ARBA00022984"/>
    </source>
</evidence>
<dbReference type="NCBIfam" id="NF002378">
    <property type="entry name" value="PRK01372.1"/>
    <property type="match status" value="1"/>
</dbReference>
<evidence type="ECO:0000256" key="17">
    <source>
        <dbReference type="PROSITE-ProRule" id="PRU00409"/>
    </source>
</evidence>
<comment type="function">
    <text evidence="3 16">Cell wall formation.</text>
</comment>
<evidence type="ECO:0000256" key="10">
    <source>
        <dbReference type="ARBA" id="ARBA00022840"/>
    </source>
</evidence>
<protein>
    <recommendedName>
        <fullName evidence="6 16">D-alanine--D-alanine ligase</fullName>
        <ecNumber evidence="6 16">6.3.2.4</ecNumber>
    </recommendedName>
    <alternativeName>
        <fullName evidence="16">D-Ala-D-Ala ligase</fullName>
    </alternativeName>
    <alternativeName>
        <fullName evidence="16">D-alanylalanine synthetase</fullName>
    </alternativeName>
</protein>
<dbReference type="EMBL" id="JBHSMP010000011">
    <property type="protein sequence ID" value="MFC5428817.1"/>
    <property type="molecule type" value="Genomic_DNA"/>
</dbReference>
<dbReference type="InterPro" id="IPR011127">
    <property type="entry name" value="Dala_Dala_lig_N"/>
</dbReference>
<feature type="domain" description="ATP-grasp" evidence="18">
    <location>
        <begin position="153"/>
        <end position="347"/>
    </location>
</feature>
<name>A0ABW0J6Y1_9BURK</name>
<evidence type="ECO:0000256" key="14">
    <source>
        <dbReference type="ARBA" id="ARBA00023316"/>
    </source>
</evidence>
<dbReference type="Gene3D" id="3.40.50.20">
    <property type="match status" value="1"/>
</dbReference>
<keyword evidence="8 16" id="KW-0436">Ligase</keyword>
<comment type="subcellular location">
    <subcellularLocation>
        <location evidence="4 16">Cytoplasm</location>
    </subcellularLocation>
</comment>
<proteinExistence type="inferred from homology"/>
<dbReference type="HAMAP" id="MF_00047">
    <property type="entry name" value="Dala_Dala_lig"/>
    <property type="match status" value="1"/>
</dbReference>
<keyword evidence="7 16" id="KW-0963">Cytoplasm</keyword>
<dbReference type="Gene3D" id="3.30.470.20">
    <property type="entry name" value="ATP-grasp fold, B domain"/>
    <property type="match status" value="1"/>
</dbReference>
<evidence type="ECO:0000256" key="11">
    <source>
        <dbReference type="ARBA" id="ARBA00022960"/>
    </source>
</evidence>
<evidence type="ECO:0000256" key="16">
    <source>
        <dbReference type="HAMAP-Rule" id="MF_00047"/>
    </source>
</evidence>
<evidence type="ECO:0000313" key="19">
    <source>
        <dbReference type="EMBL" id="MFC5428817.1"/>
    </source>
</evidence>
<dbReference type="Pfam" id="PF01820">
    <property type="entry name" value="Dala_Dala_lig_N"/>
    <property type="match status" value="1"/>
</dbReference>
<dbReference type="InterPro" id="IPR011761">
    <property type="entry name" value="ATP-grasp"/>
</dbReference>
<evidence type="ECO:0000256" key="4">
    <source>
        <dbReference type="ARBA" id="ARBA00004496"/>
    </source>
</evidence>
<keyword evidence="9 17" id="KW-0547">Nucleotide-binding</keyword>
<evidence type="ECO:0000259" key="18">
    <source>
        <dbReference type="PROSITE" id="PS50975"/>
    </source>
</evidence>
<comment type="cofactor">
    <cofactor evidence="1">
        <name>Mn(2+)</name>
        <dbReference type="ChEBI" id="CHEBI:29035"/>
    </cofactor>
</comment>
<evidence type="ECO:0000256" key="3">
    <source>
        <dbReference type="ARBA" id="ARBA00003921"/>
    </source>
</evidence>
<gene>
    <name evidence="16" type="primary">ddl</name>
    <name evidence="19" type="ORF">ACFPTO_08380</name>
</gene>
<dbReference type="InterPro" id="IPR011095">
    <property type="entry name" value="Dala_Dala_lig_C"/>
</dbReference>
<dbReference type="SUPFAM" id="SSF56059">
    <property type="entry name" value="Glutathione synthetase ATP-binding domain-like"/>
    <property type="match status" value="1"/>
</dbReference>
<keyword evidence="10 17" id="KW-0067">ATP-binding</keyword>
<dbReference type="GO" id="GO:0008716">
    <property type="term" value="F:D-alanine-D-alanine ligase activity"/>
    <property type="evidence" value="ECO:0007669"/>
    <property type="project" value="UniProtKB-EC"/>
</dbReference>
<dbReference type="InterPro" id="IPR000291">
    <property type="entry name" value="D-Ala_lig_Van_CS"/>
</dbReference>
<dbReference type="InterPro" id="IPR016185">
    <property type="entry name" value="PreATP-grasp_dom_sf"/>
</dbReference>
<dbReference type="PANTHER" id="PTHR23132:SF23">
    <property type="entry name" value="D-ALANINE--D-ALANINE LIGASE B"/>
    <property type="match status" value="1"/>
</dbReference>
<evidence type="ECO:0000256" key="5">
    <source>
        <dbReference type="ARBA" id="ARBA00010871"/>
    </source>
</evidence>
<comment type="caution">
    <text evidence="19">The sequence shown here is derived from an EMBL/GenBank/DDBJ whole genome shotgun (WGS) entry which is preliminary data.</text>
</comment>
<dbReference type="InterPro" id="IPR013815">
    <property type="entry name" value="ATP_grasp_subdomain_1"/>
</dbReference>